<evidence type="ECO:0000256" key="3">
    <source>
        <dbReference type="ARBA" id="ARBA00022737"/>
    </source>
</evidence>
<dbReference type="EMBL" id="CAJVPQ010003049">
    <property type="protein sequence ID" value="CAG8616516.1"/>
    <property type="molecule type" value="Genomic_DNA"/>
</dbReference>
<dbReference type="InterPro" id="IPR011989">
    <property type="entry name" value="ARM-like"/>
</dbReference>
<keyword evidence="3" id="KW-0677">Repeat</keyword>
<sequence>MAMADGPALNAQIVRGLNERVYDKRKTAALEVEKLIREYAGEAESPSKVQRIRGILDKLIQDFAYSVNPNARNGGLIALAAASIALGPDVAPYLDDIVPPVLACFADQDSRVRYYACESMYNIAKVSKGEILRYFNEVFDAMSKLAADSELSVKNGAELLDRLIKDIVAEQSTTYVSVLDHPISHDDPMETVSMPRTTAFSLPRFIPLLSERIRAKNPFTRNFLVSWITVLDSIPDLELVSFLPAFLDGLLQFLSDPHDVRYATSNVLANFLAEIREAVEVKEQQKQQAMKNYFVEQQRKLANTSETALDAGESIKDSDGDGDDVTLVKSSIDSVDGDFNWDAVSISETEGRGKGSWVPGQGVIINYTRIVEILMPHLSSPEEEIQATALKWINEFITLAKDVIISFTPQLISAVLPSLAHTYCLPIKTVAIDVNRSLYKLIIETPTNPAPTIPPPSYSVATRDTSTHLSSNSSMDFLMNMGSTKEPNYNNTLHSIYEQADPFDYLKTVDALMHQVNNEHEETRVASLDWLLMLHKKASKKILAIDDGTFPVLLKTLSDPSDEVVKRDLQLLAQLSYNSEEYFTRFMVDLLKLFSTDRRLLESRGSLIIRHLCMSLNSERIYRSFAEILEKEEEIEFASSMVQNLNSILITSPDLSDLRKRLKSLETKDGQMLFTALYKSWCHNPVATFSLCLLAQAYEHAANLLQSFADLDITVNLLIQIDKLVQLLESPVFTYLRLQLLEPDKYPYLFKCLYGLLMLLPQSSAFASLKNRLTSVSSMGFLHLIPKSTPTADTKRSTTKSNMPTKDDGIKFQDLLTHFRAVQTKHEKKRKHHHSLGRSSSQSAQNRRGRDHRDKSTLHSTAANKHAGSSSQSHNNDQKGGSGIIGGSNLNSGSPGIISTSQTKRRPSAASNASANSDHGGSSGSRVTKTSR</sequence>
<reference evidence="8" key="1">
    <citation type="submission" date="2021-06" db="EMBL/GenBank/DDBJ databases">
        <authorList>
            <person name="Kallberg Y."/>
            <person name="Tangrot J."/>
            <person name="Rosling A."/>
        </authorList>
    </citation>
    <scope>NUCLEOTIDE SEQUENCE</scope>
    <source>
        <strain evidence="8">UK204</strain>
    </source>
</reference>
<dbReference type="AlphaFoldDB" id="A0A9N9CWH0"/>
<dbReference type="GO" id="GO:0006661">
    <property type="term" value="P:phosphatidylinositol biosynthetic process"/>
    <property type="evidence" value="ECO:0007669"/>
    <property type="project" value="InterPro"/>
</dbReference>
<dbReference type="InterPro" id="IPR016024">
    <property type="entry name" value="ARM-type_fold"/>
</dbReference>
<evidence type="ECO:0000259" key="7">
    <source>
        <dbReference type="Pfam" id="PF11916"/>
    </source>
</evidence>
<evidence type="ECO:0000256" key="6">
    <source>
        <dbReference type="SAM" id="MobiDB-lite"/>
    </source>
</evidence>
<dbReference type="OrthoDB" id="5574975at2759"/>
<dbReference type="Proteomes" id="UP000789570">
    <property type="component" value="Unassembled WGS sequence"/>
</dbReference>
<gene>
    <name evidence="8" type="ORF">FCALED_LOCUS9334</name>
</gene>
<comment type="caution">
    <text evidence="8">The sequence shown here is derived from an EMBL/GenBank/DDBJ whole genome shotgun (WGS) entry which is preliminary data.</text>
</comment>
<feature type="compositionally biased region" description="Basic residues" evidence="6">
    <location>
        <begin position="826"/>
        <end position="836"/>
    </location>
</feature>
<dbReference type="Pfam" id="PF12755">
    <property type="entry name" value="Vac14_Fab1_bd"/>
    <property type="match status" value="1"/>
</dbReference>
<feature type="compositionally biased region" description="Polar residues" evidence="6">
    <location>
        <begin position="837"/>
        <end position="846"/>
    </location>
</feature>
<dbReference type="SUPFAM" id="SSF48371">
    <property type="entry name" value="ARM repeat"/>
    <property type="match status" value="1"/>
</dbReference>
<comment type="similarity">
    <text evidence="2">Belongs to the VAC14 family.</text>
</comment>
<dbReference type="Gene3D" id="1.25.10.10">
    <property type="entry name" value="Leucine-rich Repeat Variant"/>
    <property type="match status" value="2"/>
</dbReference>
<evidence type="ECO:0000256" key="2">
    <source>
        <dbReference type="ARBA" id="ARBA00010225"/>
    </source>
</evidence>
<feature type="region of interest" description="Disordered" evidence="6">
    <location>
        <begin position="824"/>
        <end position="932"/>
    </location>
</feature>
<dbReference type="Pfam" id="PF11916">
    <property type="entry name" value="Vac14_Fig4_bd"/>
    <property type="match status" value="1"/>
</dbReference>
<dbReference type="InterPro" id="IPR026825">
    <property type="entry name" value="Vac14"/>
</dbReference>
<keyword evidence="4" id="KW-0472">Membrane</keyword>
<dbReference type="PANTHER" id="PTHR16023">
    <property type="entry name" value="TAX1 BINDING PROTEIN-RELATED"/>
    <property type="match status" value="1"/>
</dbReference>
<evidence type="ECO:0000313" key="9">
    <source>
        <dbReference type="Proteomes" id="UP000789570"/>
    </source>
</evidence>
<feature type="repeat" description="HEAT" evidence="5">
    <location>
        <begin position="97"/>
        <end position="133"/>
    </location>
</feature>
<organism evidence="8 9">
    <name type="scientific">Funneliformis caledonium</name>
    <dbReference type="NCBI Taxonomy" id="1117310"/>
    <lineage>
        <taxon>Eukaryota</taxon>
        <taxon>Fungi</taxon>
        <taxon>Fungi incertae sedis</taxon>
        <taxon>Mucoromycota</taxon>
        <taxon>Glomeromycotina</taxon>
        <taxon>Glomeromycetes</taxon>
        <taxon>Glomerales</taxon>
        <taxon>Glomeraceae</taxon>
        <taxon>Funneliformis</taxon>
    </lineage>
</organism>
<feature type="compositionally biased region" description="Polar residues" evidence="6">
    <location>
        <begin position="858"/>
        <end position="879"/>
    </location>
</feature>
<evidence type="ECO:0000256" key="1">
    <source>
        <dbReference type="ARBA" id="ARBA00004308"/>
    </source>
</evidence>
<name>A0A9N9CWH0_9GLOM</name>
<proteinExistence type="inferred from homology"/>
<dbReference type="PANTHER" id="PTHR16023:SF0">
    <property type="entry name" value="PROTEIN VAC14 HOMOLOG"/>
    <property type="match status" value="1"/>
</dbReference>
<dbReference type="PROSITE" id="PS50077">
    <property type="entry name" value="HEAT_REPEAT"/>
    <property type="match status" value="1"/>
</dbReference>
<dbReference type="InterPro" id="IPR021841">
    <property type="entry name" value="VAC14_Fig4p-bd"/>
</dbReference>
<evidence type="ECO:0000313" key="8">
    <source>
        <dbReference type="EMBL" id="CAG8616516.1"/>
    </source>
</evidence>
<comment type="subcellular location">
    <subcellularLocation>
        <location evidence="1">Endomembrane system</location>
    </subcellularLocation>
</comment>
<dbReference type="GO" id="GO:0010008">
    <property type="term" value="C:endosome membrane"/>
    <property type="evidence" value="ECO:0007669"/>
    <property type="project" value="TreeGrafter"/>
</dbReference>
<feature type="compositionally biased region" description="Low complexity" evidence="6">
    <location>
        <begin position="887"/>
        <end position="899"/>
    </location>
</feature>
<accession>A0A9N9CWH0</accession>
<dbReference type="GO" id="GO:0070772">
    <property type="term" value="C:PAS complex"/>
    <property type="evidence" value="ECO:0007669"/>
    <property type="project" value="InterPro"/>
</dbReference>
<dbReference type="InterPro" id="IPR021133">
    <property type="entry name" value="HEAT_type_2"/>
</dbReference>
<feature type="domain" description="Vacuolar protein 14 C-terminal Fig4-binding" evidence="7">
    <location>
        <begin position="599"/>
        <end position="776"/>
    </location>
</feature>
<dbReference type="GO" id="GO:0000329">
    <property type="term" value="C:fungal-type vacuole membrane"/>
    <property type="evidence" value="ECO:0007669"/>
    <property type="project" value="TreeGrafter"/>
</dbReference>
<protein>
    <submittedName>
        <fullName evidence="8">14371_t:CDS:1</fullName>
    </submittedName>
</protein>
<evidence type="ECO:0000256" key="5">
    <source>
        <dbReference type="PROSITE-ProRule" id="PRU00103"/>
    </source>
</evidence>
<keyword evidence="9" id="KW-1185">Reference proteome</keyword>
<feature type="compositionally biased region" description="Low complexity" evidence="6">
    <location>
        <begin position="908"/>
        <end position="920"/>
    </location>
</feature>
<evidence type="ECO:0000256" key="4">
    <source>
        <dbReference type="ARBA" id="ARBA00023136"/>
    </source>
</evidence>